<reference evidence="1" key="1">
    <citation type="submission" date="2023-03" db="EMBL/GenBank/DDBJ databases">
        <title>Massive genome expansion in bonnet fungi (Mycena s.s.) driven by repeated elements and novel gene families across ecological guilds.</title>
        <authorList>
            <consortium name="Lawrence Berkeley National Laboratory"/>
            <person name="Harder C.B."/>
            <person name="Miyauchi S."/>
            <person name="Viragh M."/>
            <person name="Kuo A."/>
            <person name="Thoen E."/>
            <person name="Andreopoulos B."/>
            <person name="Lu D."/>
            <person name="Skrede I."/>
            <person name="Drula E."/>
            <person name="Henrissat B."/>
            <person name="Morin E."/>
            <person name="Kohler A."/>
            <person name="Barry K."/>
            <person name="LaButti K."/>
            <person name="Morin E."/>
            <person name="Salamov A."/>
            <person name="Lipzen A."/>
            <person name="Mereny Z."/>
            <person name="Hegedus B."/>
            <person name="Baldrian P."/>
            <person name="Stursova M."/>
            <person name="Weitz H."/>
            <person name="Taylor A."/>
            <person name="Grigoriev I.V."/>
            <person name="Nagy L.G."/>
            <person name="Martin F."/>
            <person name="Kauserud H."/>
        </authorList>
    </citation>
    <scope>NUCLEOTIDE SEQUENCE</scope>
    <source>
        <strain evidence="1">CBHHK002</strain>
    </source>
</reference>
<organism evidence="1 2">
    <name type="scientific">Mycena albidolilacea</name>
    <dbReference type="NCBI Taxonomy" id="1033008"/>
    <lineage>
        <taxon>Eukaryota</taxon>
        <taxon>Fungi</taxon>
        <taxon>Dikarya</taxon>
        <taxon>Basidiomycota</taxon>
        <taxon>Agaricomycotina</taxon>
        <taxon>Agaricomycetes</taxon>
        <taxon>Agaricomycetidae</taxon>
        <taxon>Agaricales</taxon>
        <taxon>Marasmiineae</taxon>
        <taxon>Mycenaceae</taxon>
        <taxon>Mycena</taxon>
    </lineage>
</organism>
<protein>
    <submittedName>
        <fullName evidence="1">Uncharacterized protein</fullName>
    </submittedName>
</protein>
<keyword evidence="2" id="KW-1185">Reference proteome</keyword>
<evidence type="ECO:0000313" key="2">
    <source>
        <dbReference type="Proteomes" id="UP001218218"/>
    </source>
</evidence>
<dbReference type="AlphaFoldDB" id="A0AAD7A0X9"/>
<accession>A0AAD7A0X9</accession>
<proteinExistence type="predicted"/>
<sequence length="281" mass="31384">MYPHVGAHMLLGLFNSTWVLDQQSIRDIIPIPGHRLLDHLLIRATRIVFARPGRAIAIAVAVGGERYSVETLKKWIRDSCVDTDRWSQRVLKTLVSSRIARASQIIASSQTELRIDGATGQCYQCRIPGDEPQTYHPPLRNLAPSIRIRFLIQLRVRQHYARPRASVAARSNLLPLPKWDCDVFARGTVPPLPKKGFIITMGLLHIERPPGAVGWEHEVVEVAHAQRGKPVDHGTACALIVPASMPGLRNEAIHVPEVAVAIYKEGQNDFCEEGIPEGRRR</sequence>
<dbReference type="Proteomes" id="UP001218218">
    <property type="component" value="Unassembled WGS sequence"/>
</dbReference>
<evidence type="ECO:0000313" key="1">
    <source>
        <dbReference type="EMBL" id="KAJ7347316.1"/>
    </source>
</evidence>
<gene>
    <name evidence="1" type="ORF">DFH08DRAFT_809075</name>
</gene>
<comment type="caution">
    <text evidence="1">The sequence shown here is derived from an EMBL/GenBank/DDBJ whole genome shotgun (WGS) entry which is preliminary data.</text>
</comment>
<dbReference type="EMBL" id="JARIHO010000019">
    <property type="protein sequence ID" value="KAJ7347316.1"/>
    <property type="molecule type" value="Genomic_DNA"/>
</dbReference>
<name>A0AAD7A0X9_9AGAR</name>